<dbReference type="CDD" id="cd07821">
    <property type="entry name" value="PYR_PYL_RCAR_like"/>
    <property type="match status" value="1"/>
</dbReference>
<dbReference type="FunFam" id="3.30.530.20:FF:000064">
    <property type="entry name" value="Lachrymatory-factor synthase"/>
    <property type="match status" value="1"/>
</dbReference>
<dbReference type="Gene3D" id="3.30.530.20">
    <property type="match status" value="1"/>
</dbReference>
<reference evidence="1 2" key="1">
    <citation type="submission" date="2024-11" db="EMBL/GenBank/DDBJ databases">
        <title>Chromosome-level genome assembly of Eucalyptus globulus Labill. provides insights into its genome evolution.</title>
        <authorList>
            <person name="Li X."/>
        </authorList>
    </citation>
    <scope>NUCLEOTIDE SEQUENCE [LARGE SCALE GENOMIC DNA]</scope>
    <source>
        <strain evidence="1">CL2024</strain>
        <tissue evidence="1">Fresh tender leaves</tissue>
    </source>
</reference>
<dbReference type="PANTHER" id="PTHR33789">
    <property type="entry name" value="LACHRYMATORY-FACTOR SYNTHASE"/>
    <property type="match status" value="1"/>
</dbReference>
<dbReference type="EMBL" id="JBJKBG010000003">
    <property type="protein sequence ID" value="KAL3747432.1"/>
    <property type="molecule type" value="Genomic_DNA"/>
</dbReference>
<protein>
    <recommendedName>
        <fullName evidence="3">Lachrymatory-factor synthase</fullName>
    </recommendedName>
</protein>
<name>A0ABD3L7K2_EUCGL</name>
<dbReference type="GO" id="GO:0004864">
    <property type="term" value="F:protein phosphatase inhibitor activity"/>
    <property type="evidence" value="ECO:0007669"/>
    <property type="project" value="UniProtKB-ARBA"/>
</dbReference>
<dbReference type="SUPFAM" id="SSF55961">
    <property type="entry name" value="Bet v1-like"/>
    <property type="match status" value="1"/>
</dbReference>
<accession>A0ABD3L7K2</accession>
<evidence type="ECO:0008006" key="3">
    <source>
        <dbReference type="Google" id="ProtNLM"/>
    </source>
</evidence>
<proteinExistence type="predicted"/>
<dbReference type="Proteomes" id="UP001634007">
    <property type="component" value="Unassembled WGS sequence"/>
</dbReference>
<sequence length="202" mass="22328">MPSHTPTIEAFPYFNVVPLLLNANCLSLKPAFAVASEAKEKWGGKVRALVRGSGPDQVWPLLEDFFSLHKWVPTIDTCYGVEGVSGEPGCVRYCSGTRSSADGSEDVFTDWAMEKLLVTDPINKSFTYEIVDCNNVGFKSLAATMKLTEVRDAEEEDGCGMSWYFTVNQIEGWTEKDLTEFYSAALRVMAERIQAALSSKGQ</sequence>
<dbReference type="Pfam" id="PF10604">
    <property type="entry name" value="Polyketide_cyc2"/>
    <property type="match status" value="1"/>
</dbReference>
<organism evidence="1 2">
    <name type="scientific">Eucalyptus globulus</name>
    <name type="common">Tasmanian blue gum</name>
    <dbReference type="NCBI Taxonomy" id="34317"/>
    <lineage>
        <taxon>Eukaryota</taxon>
        <taxon>Viridiplantae</taxon>
        <taxon>Streptophyta</taxon>
        <taxon>Embryophyta</taxon>
        <taxon>Tracheophyta</taxon>
        <taxon>Spermatophyta</taxon>
        <taxon>Magnoliopsida</taxon>
        <taxon>eudicotyledons</taxon>
        <taxon>Gunneridae</taxon>
        <taxon>Pentapetalae</taxon>
        <taxon>rosids</taxon>
        <taxon>malvids</taxon>
        <taxon>Myrtales</taxon>
        <taxon>Myrtaceae</taxon>
        <taxon>Myrtoideae</taxon>
        <taxon>Eucalypteae</taxon>
        <taxon>Eucalyptus</taxon>
    </lineage>
</organism>
<keyword evidence="2" id="KW-1185">Reference proteome</keyword>
<comment type="caution">
    <text evidence="1">The sequence shown here is derived from an EMBL/GenBank/DDBJ whole genome shotgun (WGS) entry which is preliminary data.</text>
</comment>
<gene>
    <name evidence="1" type="ORF">ACJRO7_016251</name>
</gene>
<evidence type="ECO:0000313" key="2">
    <source>
        <dbReference type="Proteomes" id="UP001634007"/>
    </source>
</evidence>
<dbReference type="AlphaFoldDB" id="A0ABD3L7K2"/>
<dbReference type="InterPro" id="IPR053249">
    <property type="entry name" value="LFS"/>
</dbReference>
<dbReference type="PANTHER" id="PTHR33789:SF11">
    <property type="entry name" value="OS05G0202300 PROTEIN"/>
    <property type="match status" value="1"/>
</dbReference>
<dbReference type="InterPro" id="IPR019587">
    <property type="entry name" value="Polyketide_cyclase/dehydratase"/>
</dbReference>
<dbReference type="InterPro" id="IPR023393">
    <property type="entry name" value="START-like_dom_sf"/>
</dbReference>
<evidence type="ECO:0000313" key="1">
    <source>
        <dbReference type="EMBL" id="KAL3747432.1"/>
    </source>
</evidence>